<keyword evidence="1" id="KW-1133">Transmembrane helix</keyword>
<name>A0A1G4U0H3_9BACL</name>
<accession>A0A1G4U0H3</accession>
<gene>
    <name evidence="2" type="ORF">SAMN04487970_10861</name>
</gene>
<feature type="transmembrane region" description="Helical" evidence="1">
    <location>
        <begin position="23"/>
        <end position="46"/>
    </location>
</feature>
<evidence type="ECO:0000256" key="1">
    <source>
        <dbReference type="SAM" id="Phobius"/>
    </source>
</evidence>
<evidence type="ECO:0000313" key="3">
    <source>
        <dbReference type="Proteomes" id="UP000198601"/>
    </source>
</evidence>
<feature type="non-terminal residue" evidence="2">
    <location>
        <position position="113"/>
    </location>
</feature>
<dbReference type="RefSeq" id="WP_217266810.1">
    <property type="nucleotide sequence ID" value="NZ_FMTT01000086.1"/>
</dbReference>
<protein>
    <submittedName>
        <fullName evidence="2">TraX protein</fullName>
    </submittedName>
</protein>
<organism evidence="2 3">
    <name type="scientific">Paenibacillus tianmuensis</name>
    <dbReference type="NCBI Taxonomy" id="624147"/>
    <lineage>
        <taxon>Bacteria</taxon>
        <taxon>Bacillati</taxon>
        <taxon>Bacillota</taxon>
        <taxon>Bacilli</taxon>
        <taxon>Bacillales</taxon>
        <taxon>Paenibacillaceae</taxon>
        <taxon>Paenibacillus</taxon>
    </lineage>
</organism>
<keyword evidence="1" id="KW-0812">Transmembrane</keyword>
<reference evidence="3" key="1">
    <citation type="submission" date="2016-10" db="EMBL/GenBank/DDBJ databases">
        <authorList>
            <person name="Varghese N."/>
            <person name="Submissions S."/>
        </authorList>
    </citation>
    <scope>NUCLEOTIDE SEQUENCE [LARGE SCALE GENOMIC DNA]</scope>
    <source>
        <strain evidence="3">CGMCC 1.8946</strain>
    </source>
</reference>
<dbReference type="InterPro" id="IPR008875">
    <property type="entry name" value="TraX"/>
</dbReference>
<dbReference type="EMBL" id="FMTT01000086">
    <property type="protein sequence ID" value="SCW87121.1"/>
    <property type="molecule type" value="Genomic_DNA"/>
</dbReference>
<dbReference type="AlphaFoldDB" id="A0A1G4U0H3"/>
<keyword evidence="1" id="KW-0472">Membrane</keyword>
<proteinExistence type="predicted"/>
<dbReference type="Pfam" id="PF05857">
    <property type="entry name" value="TraX"/>
    <property type="match status" value="1"/>
</dbReference>
<evidence type="ECO:0000313" key="2">
    <source>
        <dbReference type="EMBL" id="SCW87121.1"/>
    </source>
</evidence>
<keyword evidence="3" id="KW-1185">Reference proteome</keyword>
<dbReference type="STRING" id="624147.SAMN04487970_10861"/>
<dbReference type="Proteomes" id="UP000198601">
    <property type="component" value="Unassembled WGS sequence"/>
</dbReference>
<sequence length="113" mass="13373">MIQIIAYFTMSLDHIGRLFFPNIVLFSLLGRLAFPLFAYGIAIGYTKTSNFRRKKKIYDIYNSQMEVQTTRNSRSFKLGRRKLKASLHITNFKTLFETMHPKFPEFITREELP</sequence>